<keyword evidence="2" id="KW-0813">Transport</keyword>
<comment type="similarity">
    <text evidence="1">Belongs to the ABC transporter superfamily.</text>
</comment>
<dbReference type="Proteomes" id="UP001208017">
    <property type="component" value="Unassembled WGS sequence"/>
</dbReference>
<evidence type="ECO:0000313" key="6">
    <source>
        <dbReference type="EMBL" id="MCX7568755.1"/>
    </source>
</evidence>
<comment type="caution">
    <text evidence="6">The sequence shown here is derived from an EMBL/GenBank/DDBJ whole genome shotgun (WGS) entry which is preliminary data.</text>
</comment>
<dbReference type="PANTHER" id="PTHR43335:SF4">
    <property type="entry name" value="ABC TRANSPORTER, ATP-BINDING PROTEIN"/>
    <property type="match status" value="1"/>
</dbReference>
<keyword evidence="3" id="KW-0547">Nucleotide-binding</keyword>
<dbReference type="SMART" id="SM00382">
    <property type="entry name" value="AAA"/>
    <property type="match status" value="1"/>
</dbReference>
<evidence type="ECO:0000313" key="7">
    <source>
        <dbReference type="Proteomes" id="UP001208017"/>
    </source>
</evidence>
<evidence type="ECO:0000259" key="5">
    <source>
        <dbReference type="PROSITE" id="PS50893"/>
    </source>
</evidence>
<dbReference type="EMBL" id="JAPMLT010000001">
    <property type="protein sequence ID" value="MCX7568755.1"/>
    <property type="molecule type" value="Genomic_DNA"/>
</dbReference>
<dbReference type="InterPro" id="IPR003439">
    <property type="entry name" value="ABC_transporter-like_ATP-bd"/>
</dbReference>
<organism evidence="6 7">
    <name type="scientific">Tumebacillus lacus</name>
    <dbReference type="NCBI Taxonomy" id="2995335"/>
    <lineage>
        <taxon>Bacteria</taxon>
        <taxon>Bacillati</taxon>
        <taxon>Bacillota</taxon>
        <taxon>Bacilli</taxon>
        <taxon>Bacillales</taxon>
        <taxon>Alicyclobacillaceae</taxon>
        <taxon>Tumebacillus</taxon>
    </lineage>
</organism>
<accession>A0ABT3WVR6</accession>
<name>A0ABT3WVR6_9BACL</name>
<dbReference type="Pfam" id="PF00005">
    <property type="entry name" value="ABC_tran"/>
    <property type="match status" value="1"/>
</dbReference>
<dbReference type="InterPro" id="IPR027417">
    <property type="entry name" value="P-loop_NTPase"/>
</dbReference>
<keyword evidence="4 6" id="KW-0067">ATP-binding</keyword>
<evidence type="ECO:0000256" key="1">
    <source>
        <dbReference type="ARBA" id="ARBA00005417"/>
    </source>
</evidence>
<keyword evidence="7" id="KW-1185">Reference proteome</keyword>
<evidence type="ECO:0000256" key="4">
    <source>
        <dbReference type="ARBA" id="ARBA00022840"/>
    </source>
</evidence>
<reference evidence="6 7" key="1">
    <citation type="submission" date="2022-11" db="EMBL/GenBank/DDBJ databases">
        <title>Study of microbial diversity in lake waters.</title>
        <authorList>
            <person name="Zhang J."/>
        </authorList>
    </citation>
    <scope>NUCLEOTIDE SEQUENCE [LARGE SCALE GENOMIC DNA]</scope>
    <source>
        <strain evidence="6 7">DT12</strain>
    </source>
</reference>
<dbReference type="PROSITE" id="PS50893">
    <property type="entry name" value="ABC_TRANSPORTER_2"/>
    <property type="match status" value="1"/>
</dbReference>
<dbReference type="SUPFAM" id="SSF52540">
    <property type="entry name" value="P-loop containing nucleoside triphosphate hydrolases"/>
    <property type="match status" value="1"/>
</dbReference>
<dbReference type="InterPro" id="IPR017871">
    <property type="entry name" value="ABC_transporter-like_CS"/>
</dbReference>
<sequence>MQPVLQVEGLTKAIKSRTLVDNISFEIGRGEVFGLLGPNGAGKTTTIRMLVGLARPSSGRIAIDGHDVQKDRSAAMKRVGTIVENPELYPYLSGLENLQQFARLSGNITEARIRDVVRLVGLEERIGDKVRRYSLGMRQRLGVAQALLHDPALLILDEPTNGLDPSGIREFRELLRSLAAQGTSILISSHLLAEIELVCDRVGVIQQGKWVTTATVHDLQQRSQQNRLILHVDRAELAHDTVWSVASDLQPVVEGPGLLSVDRPSGSLNALLGSLIKANIEILRIEEQSSTLEDVFLEMTGGNQRA</sequence>
<gene>
    <name evidence="6" type="ORF">OS242_02060</name>
</gene>
<dbReference type="PANTHER" id="PTHR43335">
    <property type="entry name" value="ABC TRANSPORTER, ATP-BINDING PROTEIN"/>
    <property type="match status" value="1"/>
</dbReference>
<evidence type="ECO:0000256" key="3">
    <source>
        <dbReference type="ARBA" id="ARBA00022741"/>
    </source>
</evidence>
<dbReference type="Gene3D" id="3.40.50.300">
    <property type="entry name" value="P-loop containing nucleotide triphosphate hydrolases"/>
    <property type="match status" value="1"/>
</dbReference>
<protein>
    <submittedName>
        <fullName evidence="6">ABC transporter ATP-binding protein</fullName>
    </submittedName>
</protein>
<proteinExistence type="inferred from homology"/>
<dbReference type="InterPro" id="IPR003593">
    <property type="entry name" value="AAA+_ATPase"/>
</dbReference>
<evidence type="ECO:0000256" key="2">
    <source>
        <dbReference type="ARBA" id="ARBA00022448"/>
    </source>
</evidence>
<dbReference type="GO" id="GO:0005524">
    <property type="term" value="F:ATP binding"/>
    <property type="evidence" value="ECO:0007669"/>
    <property type="project" value="UniProtKB-KW"/>
</dbReference>
<dbReference type="PROSITE" id="PS00211">
    <property type="entry name" value="ABC_TRANSPORTER_1"/>
    <property type="match status" value="1"/>
</dbReference>
<feature type="domain" description="ABC transporter" evidence="5">
    <location>
        <begin position="5"/>
        <end position="232"/>
    </location>
</feature>
<dbReference type="RefSeq" id="WP_267149994.1">
    <property type="nucleotide sequence ID" value="NZ_JAPMLT010000001.1"/>
</dbReference>